<sequence length="74" mass="8530">MPIRRTEKVWKADLILLAVGFIGPKEQILKELTIKTSPRSTIEVEYGKNALNVEDVFAARDNHRREKSYRMGNS</sequence>
<evidence type="ECO:0000313" key="1">
    <source>
        <dbReference type="EMBL" id="TWI58937.1"/>
    </source>
</evidence>
<comment type="caution">
    <text evidence="1">The sequence shown here is derived from an EMBL/GenBank/DDBJ whole genome shotgun (WGS) entry which is preliminary data.</text>
</comment>
<dbReference type="Proteomes" id="UP000315711">
    <property type="component" value="Unassembled WGS sequence"/>
</dbReference>
<organism evidence="1 2">
    <name type="scientific">Halalkalibacter nanhaiisediminis</name>
    <dbReference type="NCBI Taxonomy" id="688079"/>
    <lineage>
        <taxon>Bacteria</taxon>
        <taxon>Bacillati</taxon>
        <taxon>Bacillota</taxon>
        <taxon>Bacilli</taxon>
        <taxon>Bacillales</taxon>
        <taxon>Bacillaceae</taxon>
        <taxon>Halalkalibacter</taxon>
    </lineage>
</organism>
<dbReference type="RefSeq" id="WP_144449039.1">
    <property type="nucleotide sequence ID" value="NZ_VLKZ01000002.1"/>
</dbReference>
<evidence type="ECO:0000313" key="2">
    <source>
        <dbReference type="Proteomes" id="UP000315711"/>
    </source>
</evidence>
<dbReference type="Gene3D" id="3.50.50.60">
    <property type="entry name" value="FAD/NAD(P)-binding domain"/>
    <property type="match status" value="1"/>
</dbReference>
<keyword evidence="2" id="KW-1185">Reference proteome</keyword>
<protein>
    <submittedName>
        <fullName evidence="1">Glutamate synthase (NADPH/NADH) small chain</fullName>
    </submittedName>
</protein>
<gene>
    <name evidence="1" type="ORF">IQ10_00645</name>
</gene>
<reference evidence="1 2" key="1">
    <citation type="journal article" date="2015" name="Stand. Genomic Sci.">
        <title>Genomic Encyclopedia of Bacterial and Archaeal Type Strains, Phase III: the genomes of soil and plant-associated and newly described type strains.</title>
        <authorList>
            <person name="Whitman W.B."/>
            <person name="Woyke T."/>
            <person name="Klenk H.P."/>
            <person name="Zhou Y."/>
            <person name="Lilburn T.G."/>
            <person name="Beck B.J."/>
            <person name="De Vos P."/>
            <person name="Vandamme P."/>
            <person name="Eisen J.A."/>
            <person name="Garrity G."/>
            <person name="Hugenholtz P."/>
            <person name="Kyrpides N.C."/>
        </authorList>
    </citation>
    <scope>NUCLEOTIDE SEQUENCE [LARGE SCALE GENOMIC DNA]</scope>
    <source>
        <strain evidence="1 2">CGMCC 1.10116</strain>
    </source>
</reference>
<dbReference type="EMBL" id="VLKZ01000002">
    <property type="protein sequence ID" value="TWI58937.1"/>
    <property type="molecule type" value="Genomic_DNA"/>
</dbReference>
<dbReference type="InterPro" id="IPR036188">
    <property type="entry name" value="FAD/NAD-bd_sf"/>
</dbReference>
<accession>A0A562QQE8</accession>
<proteinExistence type="predicted"/>
<dbReference type="AlphaFoldDB" id="A0A562QQE8"/>
<name>A0A562QQE8_9BACI</name>